<proteinExistence type="predicted"/>
<dbReference type="EMBL" id="JBHSQB010000010">
    <property type="protein sequence ID" value="MFC6097795.1"/>
    <property type="molecule type" value="Genomic_DNA"/>
</dbReference>
<comment type="caution">
    <text evidence="1">The sequence shown here is derived from an EMBL/GenBank/DDBJ whole genome shotgun (WGS) entry which is preliminary data.</text>
</comment>
<reference evidence="2" key="1">
    <citation type="journal article" date="2019" name="Int. J. Syst. Evol. Microbiol.">
        <title>The Global Catalogue of Microorganisms (GCM) 10K type strain sequencing project: providing services to taxonomists for standard genome sequencing and annotation.</title>
        <authorList>
            <consortium name="The Broad Institute Genomics Platform"/>
            <consortium name="The Broad Institute Genome Sequencing Center for Infectious Disease"/>
            <person name="Wu L."/>
            <person name="Ma J."/>
        </authorList>
    </citation>
    <scope>NUCLEOTIDE SEQUENCE [LARGE SCALE GENOMIC DNA]</scope>
    <source>
        <strain evidence="2">CCUG 49679</strain>
    </source>
</reference>
<organism evidence="1 2">
    <name type="scientific">Flavobacterium qiangtangense</name>
    <dbReference type="NCBI Taxonomy" id="1442595"/>
    <lineage>
        <taxon>Bacteria</taxon>
        <taxon>Pseudomonadati</taxon>
        <taxon>Bacteroidota</taxon>
        <taxon>Flavobacteriia</taxon>
        <taxon>Flavobacteriales</taxon>
        <taxon>Flavobacteriaceae</taxon>
        <taxon>Flavobacterium</taxon>
    </lineage>
</organism>
<dbReference type="RefSeq" id="WP_379792775.1">
    <property type="nucleotide sequence ID" value="NZ_JBHSQB010000010.1"/>
</dbReference>
<evidence type="ECO:0000313" key="2">
    <source>
        <dbReference type="Proteomes" id="UP001596287"/>
    </source>
</evidence>
<evidence type="ECO:0000313" key="1">
    <source>
        <dbReference type="EMBL" id="MFC6097795.1"/>
    </source>
</evidence>
<dbReference type="Proteomes" id="UP001596287">
    <property type="component" value="Unassembled WGS sequence"/>
</dbReference>
<sequence>MRKSNLYQLTNKEFGKEALMDKIEENKFRILEFGKFKPILNGGNLVHNAIAEIFQKYVPEQIKSVKEVVIWRKSTNETWTTYSEIEVKNHLDLENYENAEFDGFRIYQLYYDVICISSTLKDKLISEYIDIDELDFKNDWPRYA</sequence>
<keyword evidence="2" id="KW-1185">Reference proteome</keyword>
<protein>
    <submittedName>
        <fullName evidence="1">Uncharacterized protein</fullName>
    </submittedName>
</protein>
<name>A0ABW1PQ67_9FLAO</name>
<accession>A0ABW1PQ67</accession>
<gene>
    <name evidence="1" type="ORF">ACFPVY_14150</name>
</gene>